<gene>
    <name evidence="1" type="ORF">LCPAC404_03700</name>
</gene>
<organism evidence="1">
    <name type="scientific">Pithovirus LCPAC404</name>
    <dbReference type="NCBI Taxonomy" id="2506597"/>
    <lineage>
        <taxon>Viruses</taxon>
        <taxon>Pithoviruses</taxon>
    </lineage>
</organism>
<dbReference type="Gene3D" id="3.90.550.50">
    <property type="match status" value="1"/>
</dbReference>
<protein>
    <submittedName>
        <fullName evidence="1">Uncharacterized protein</fullName>
    </submittedName>
</protein>
<name>A0A481ZDC9_9VIRU</name>
<proteinExistence type="predicted"/>
<dbReference type="EMBL" id="MK500602">
    <property type="protein sequence ID" value="QBK93666.1"/>
    <property type="molecule type" value="Genomic_DNA"/>
</dbReference>
<evidence type="ECO:0000313" key="1">
    <source>
        <dbReference type="EMBL" id="QBK93666.1"/>
    </source>
</evidence>
<accession>A0A481ZDC9</accession>
<reference evidence="1" key="1">
    <citation type="journal article" date="2019" name="MBio">
        <title>Virus Genomes from Deep Sea Sediments Expand the Ocean Megavirome and Support Independent Origins of Viral Gigantism.</title>
        <authorList>
            <person name="Backstrom D."/>
            <person name="Yutin N."/>
            <person name="Jorgensen S.L."/>
            <person name="Dharamshi J."/>
            <person name="Homa F."/>
            <person name="Zaremba-Niedwiedzka K."/>
            <person name="Spang A."/>
            <person name="Wolf Y.I."/>
            <person name="Koonin E.V."/>
            <person name="Ettema T.J."/>
        </authorList>
    </citation>
    <scope>NUCLEOTIDE SEQUENCE</scope>
</reference>
<sequence>MENKAVSDKLLALEFQRNPGTLIERFKLREKLNVSLNLPYLDVGEKQLFTIVTRECKQLLDFKDSGNKKFVVFVNSQLDAEKFAEMENVFVITESGSNEKHSIELVNRTIELNPFDTEFFCWMHQKITSTEKFSFKLVKQAFHTAPRTIKMIMMFDVNKDGLQLICDTFVTGHKDHWKLIYPPYLEFTGNKLIAFAHVARKVPNSFEFCYGNHKSCLLNRNAIVCDYSYPIAILRSCYIHNLNKRRADICDVIFESMKLGFLDFDGEDTIMTTILVNAYFGFWWIGAIDRAHKIAKLTVHLARVNRIINRDLQQMVKFSHVDFKGDYRDDIKHFYDRYLMDIFIPGWNTLKTTNENIVSDNVVRRTRFKVVLLVIASPGVLYDKFRVIWEKYCESRDDVKVLFVEGSSTFSVKDNTIFTGDEESYIPGILRKTITAMEYVDKTYRYEHLIRTNLSTFFILDRVTKFLNTAPKEKLYYGFLDKRWITGIGIYLSRDLVTMIVEQSDELRALEHIADDVAIQMFFKNHGIPPTSSTKIICNLENFHDVSEKQLEDVVHNLSDDVLYVRIKNHQRRMKLDVFTMNELYRKFYES</sequence>